<protein>
    <recommendedName>
        <fullName evidence="4">Glycosyltransferase RgtA/B/C/D-like domain-containing protein</fullName>
    </recommendedName>
</protein>
<feature type="transmembrane region" description="Helical" evidence="1">
    <location>
        <begin position="238"/>
        <end position="255"/>
    </location>
</feature>
<feature type="transmembrane region" description="Helical" evidence="1">
    <location>
        <begin position="334"/>
        <end position="355"/>
    </location>
</feature>
<keyword evidence="1" id="KW-1133">Transmembrane helix</keyword>
<proteinExistence type="predicted"/>
<dbReference type="EMBL" id="MFBO01000030">
    <property type="protein sequence ID" value="OGD97510.1"/>
    <property type="molecule type" value="Genomic_DNA"/>
</dbReference>
<evidence type="ECO:0000313" key="2">
    <source>
        <dbReference type="EMBL" id="OGD97510.1"/>
    </source>
</evidence>
<feature type="transmembrane region" description="Helical" evidence="1">
    <location>
        <begin position="128"/>
        <end position="148"/>
    </location>
</feature>
<accession>A0A1F5H024</accession>
<feature type="transmembrane region" description="Helical" evidence="1">
    <location>
        <begin position="216"/>
        <end position="232"/>
    </location>
</feature>
<feature type="transmembrane region" description="Helical" evidence="1">
    <location>
        <begin position="192"/>
        <end position="209"/>
    </location>
</feature>
<feature type="transmembrane region" description="Helical" evidence="1">
    <location>
        <begin position="98"/>
        <end position="119"/>
    </location>
</feature>
<gene>
    <name evidence="2" type="ORF">A3A49_02955</name>
</gene>
<dbReference type="Proteomes" id="UP000176740">
    <property type="component" value="Unassembled WGS sequence"/>
</dbReference>
<feature type="transmembrane region" description="Helical" evidence="1">
    <location>
        <begin position="394"/>
        <end position="412"/>
    </location>
</feature>
<name>A0A1F5H024_9BACT</name>
<evidence type="ECO:0008006" key="4">
    <source>
        <dbReference type="Google" id="ProtNLM"/>
    </source>
</evidence>
<keyword evidence="1" id="KW-0472">Membrane</keyword>
<feature type="transmembrane region" description="Helical" evidence="1">
    <location>
        <begin position="306"/>
        <end position="327"/>
    </location>
</feature>
<evidence type="ECO:0000313" key="3">
    <source>
        <dbReference type="Proteomes" id="UP000176740"/>
    </source>
</evidence>
<reference evidence="2 3" key="1">
    <citation type="journal article" date="2016" name="Nat. Commun.">
        <title>Thousands of microbial genomes shed light on interconnected biogeochemical processes in an aquifer system.</title>
        <authorList>
            <person name="Anantharaman K."/>
            <person name="Brown C.T."/>
            <person name="Hug L.A."/>
            <person name="Sharon I."/>
            <person name="Castelle C.J."/>
            <person name="Probst A.J."/>
            <person name="Thomas B.C."/>
            <person name="Singh A."/>
            <person name="Wilkins M.J."/>
            <person name="Karaoz U."/>
            <person name="Brodie E.L."/>
            <person name="Williams K.H."/>
            <person name="Hubbard S.S."/>
            <person name="Banfield J.F."/>
        </authorList>
    </citation>
    <scope>NUCLEOTIDE SEQUENCE [LARGE SCALE GENOMIC DNA]</scope>
</reference>
<feature type="transmembrane region" description="Helical" evidence="1">
    <location>
        <begin position="367"/>
        <end position="387"/>
    </location>
</feature>
<evidence type="ECO:0000256" key="1">
    <source>
        <dbReference type="SAM" id="Phobius"/>
    </source>
</evidence>
<feature type="transmembrane region" description="Helical" evidence="1">
    <location>
        <begin position="9"/>
        <end position="27"/>
    </location>
</feature>
<comment type="caution">
    <text evidence="2">The sequence shown here is derived from an EMBL/GenBank/DDBJ whole genome shotgun (WGS) entry which is preliminary data.</text>
</comment>
<dbReference type="STRING" id="1797725.A3A49_02955"/>
<keyword evidence="1" id="KW-0812">Transmembrane</keyword>
<dbReference type="AlphaFoldDB" id="A0A1F5H024"/>
<sequence>MHFFKFRPNLFVILSFLIFGFFFWHLAKEMLIVRSDGLYVGQVNLYGDLVLHLTLINKFLESGKIFPDSPIFASSKINYPIFADFITAQVARLTGINFALFIITSLAGLLVIFAIRLFILNFVKNEKIVFLALLIFFLNGGFGFFYFFQDFFASQKSPLEFLSSMPQEYTDIKDKGYWWINNYLAYFLPQRGFLFAFPITLTVLSLLYVGFKKNRTYFFIIAGLLTGFLPFIQAHSLFFLFLISTLFFPLSLYFSDKNQRLTLLKSWILFAIITTLISIPIFRVISQNSNPLQFIKIDPGFTAKENIIWFWFKNLGVFLPVLIFALIYLYKNKFFLLILYIPFIAIFFLSNILIFQPWGFDNSKLLIYWYFASSIVVAYFLYEVFFAEELVKKITGAFIIFFMIFSGLLDIFRTFTPVTNYQIFSKEDVNIADSVKNLTNKNGIFVTAPIHNHPIPALSGRSTLVGYHGWLWTHGIDYLQRAQDVEKIYAGENFENLVSKYQINYITVGPHEIKDFAIDQKNLSNYPRIILNQNWSLYDVSNIWTNGNRQN</sequence>
<organism evidence="2 3">
    <name type="scientific">Candidatus Curtissbacteria bacterium RIFCSPLOWO2_01_FULL_38_11b</name>
    <dbReference type="NCBI Taxonomy" id="1797725"/>
    <lineage>
        <taxon>Bacteria</taxon>
        <taxon>Candidatus Curtissiibacteriota</taxon>
    </lineage>
</organism>
<feature type="transmembrane region" description="Helical" evidence="1">
    <location>
        <begin position="267"/>
        <end position="286"/>
    </location>
</feature>